<dbReference type="PROSITE" id="PS51471">
    <property type="entry name" value="FE2OG_OXY"/>
    <property type="match status" value="1"/>
</dbReference>
<dbReference type="SUPFAM" id="SSF51197">
    <property type="entry name" value="Clavaminate synthase-like"/>
    <property type="match status" value="1"/>
</dbReference>
<gene>
    <name evidence="9" type="ORF">G2W53_043150</name>
</gene>
<dbReference type="Proteomes" id="UP000634136">
    <property type="component" value="Unassembled WGS sequence"/>
</dbReference>
<dbReference type="PANTHER" id="PTHR47990">
    <property type="entry name" value="2-OXOGLUTARATE (2OG) AND FE(II)-DEPENDENT OXYGENASE SUPERFAMILY PROTEIN-RELATED"/>
    <property type="match status" value="1"/>
</dbReference>
<dbReference type="Gene3D" id="2.60.120.330">
    <property type="entry name" value="B-lactam Antibiotic, Isopenicillin N Synthase, Chain"/>
    <property type="match status" value="1"/>
</dbReference>
<name>A0A834SI94_9FABA</name>
<dbReference type="InterPro" id="IPR044861">
    <property type="entry name" value="IPNS-like_FE2OG_OXY"/>
</dbReference>
<dbReference type="EMBL" id="JAAIUW010000013">
    <property type="protein sequence ID" value="KAF7804039.1"/>
    <property type="molecule type" value="Genomic_DNA"/>
</dbReference>
<evidence type="ECO:0000256" key="4">
    <source>
        <dbReference type="ARBA" id="ARBA00023002"/>
    </source>
</evidence>
<organism evidence="9 10">
    <name type="scientific">Senna tora</name>
    <dbReference type="NCBI Taxonomy" id="362788"/>
    <lineage>
        <taxon>Eukaryota</taxon>
        <taxon>Viridiplantae</taxon>
        <taxon>Streptophyta</taxon>
        <taxon>Embryophyta</taxon>
        <taxon>Tracheophyta</taxon>
        <taxon>Spermatophyta</taxon>
        <taxon>Magnoliopsida</taxon>
        <taxon>eudicotyledons</taxon>
        <taxon>Gunneridae</taxon>
        <taxon>Pentapetalae</taxon>
        <taxon>rosids</taxon>
        <taxon>fabids</taxon>
        <taxon>Fabales</taxon>
        <taxon>Fabaceae</taxon>
        <taxon>Caesalpinioideae</taxon>
        <taxon>Cassia clade</taxon>
        <taxon>Senna</taxon>
    </lineage>
</organism>
<comment type="caution">
    <text evidence="9">The sequence shown here is derived from an EMBL/GenBank/DDBJ whole genome shotgun (WGS) entry which is preliminary data.</text>
</comment>
<evidence type="ECO:0000256" key="7">
    <source>
        <dbReference type="RuleBase" id="RU003682"/>
    </source>
</evidence>
<comment type="function">
    <text evidence="6">Probable 2-oxoglutarate-dependent dioxygenase that may be involved in glucosinolates biosynthesis. May play a role in the production of aliphatic glucosinolates.</text>
</comment>
<dbReference type="InterPro" id="IPR027443">
    <property type="entry name" value="IPNS-like_sf"/>
</dbReference>
<evidence type="ECO:0000256" key="6">
    <source>
        <dbReference type="ARBA" id="ARBA00057022"/>
    </source>
</evidence>
<dbReference type="InterPro" id="IPR050231">
    <property type="entry name" value="Iron_ascorbate_oxido_reductase"/>
</dbReference>
<dbReference type="Pfam" id="PF03171">
    <property type="entry name" value="2OG-FeII_Oxy"/>
    <property type="match status" value="1"/>
</dbReference>
<keyword evidence="5 7" id="KW-0408">Iron</keyword>
<dbReference type="FunFam" id="2.60.120.330:FF:000022">
    <property type="entry name" value="Probable 2-oxoglutarate-dependent dioxygenase AOP1.2"/>
    <property type="match status" value="1"/>
</dbReference>
<sequence length="308" mass="35072">MGSEGEGSIPVIDLRKQELKAGSSLWVDTCKSVREALEEYGCFVALYDKASPQLRNGLSGCLKDLFHLPNETKLRNKYEGIPLKGYVGQNSRLPLHESFGIDHPTTPQGIQTFVNQMWPHGNHAFCKYVVEYAKMVEELDQMVARMIFESYGGVKYYEGYLKSATYLLRVLQHKAPEEEEKDAFVSHTDKSFTTILHQLNHVNALEVQTKDGQWLKLDFSSPTSFVVMAGDAIMAWSNDRIQAPIHKVVMNRGSEKRYSLALFSFMRGIVEVNEELVDEQHPLKYKSFHHLGLLNFTYAAHIKDYCGL</sequence>
<dbReference type="OrthoDB" id="288590at2759"/>
<reference evidence="9" key="1">
    <citation type="submission" date="2020-09" db="EMBL/GenBank/DDBJ databases">
        <title>Genome-Enabled Discovery of Anthraquinone Biosynthesis in Senna tora.</title>
        <authorList>
            <person name="Kang S.-H."/>
            <person name="Pandey R.P."/>
            <person name="Lee C.-M."/>
            <person name="Sim J.-S."/>
            <person name="Jeong J.-T."/>
            <person name="Choi B.-S."/>
            <person name="Jung M."/>
            <person name="Ginzburg D."/>
            <person name="Zhao K."/>
            <person name="Won S.Y."/>
            <person name="Oh T.-J."/>
            <person name="Yu Y."/>
            <person name="Kim N.-H."/>
            <person name="Lee O.R."/>
            <person name="Lee T.-H."/>
            <person name="Bashyal P."/>
            <person name="Kim T.-S."/>
            <person name="Lee W.-H."/>
            <person name="Kawkins C."/>
            <person name="Kim C.-K."/>
            <person name="Kim J.S."/>
            <person name="Ahn B.O."/>
            <person name="Rhee S.Y."/>
            <person name="Sohng J.K."/>
        </authorList>
    </citation>
    <scope>NUCLEOTIDE SEQUENCE</scope>
    <source>
        <tissue evidence="9">Leaf</tissue>
    </source>
</reference>
<evidence type="ECO:0000256" key="2">
    <source>
        <dbReference type="ARBA" id="ARBA00022723"/>
    </source>
</evidence>
<keyword evidence="10" id="KW-1185">Reference proteome</keyword>
<dbReference type="GO" id="GO:0046872">
    <property type="term" value="F:metal ion binding"/>
    <property type="evidence" value="ECO:0007669"/>
    <property type="project" value="UniProtKB-KW"/>
</dbReference>
<evidence type="ECO:0000256" key="5">
    <source>
        <dbReference type="ARBA" id="ARBA00023004"/>
    </source>
</evidence>
<comment type="similarity">
    <text evidence="1 7">Belongs to the iron/ascorbate-dependent oxidoreductase family.</text>
</comment>
<dbReference type="Pfam" id="PF14226">
    <property type="entry name" value="DIOX_N"/>
    <property type="match status" value="1"/>
</dbReference>
<evidence type="ECO:0000313" key="9">
    <source>
        <dbReference type="EMBL" id="KAF7804039.1"/>
    </source>
</evidence>
<evidence type="ECO:0000256" key="3">
    <source>
        <dbReference type="ARBA" id="ARBA00022964"/>
    </source>
</evidence>
<keyword evidence="3 9" id="KW-0223">Dioxygenase</keyword>
<evidence type="ECO:0000313" key="10">
    <source>
        <dbReference type="Proteomes" id="UP000634136"/>
    </source>
</evidence>
<accession>A0A834SI94</accession>
<keyword evidence="2 7" id="KW-0479">Metal-binding</keyword>
<evidence type="ECO:0000259" key="8">
    <source>
        <dbReference type="PROSITE" id="PS51471"/>
    </source>
</evidence>
<keyword evidence="4 7" id="KW-0560">Oxidoreductase</keyword>
<feature type="domain" description="Fe2OG dioxygenase" evidence="8">
    <location>
        <begin position="163"/>
        <end position="268"/>
    </location>
</feature>
<dbReference type="GO" id="GO:0051213">
    <property type="term" value="F:dioxygenase activity"/>
    <property type="evidence" value="ECO:0007669"/>
    <property type="project" value="UniProtKB-KW"/>
</dbReference>
<proteinExistence type="inferred from homology"/>
<protein>
    <submittedName>
        <fullName evidence="9">Putative 2-oxoglutarate-dependent dioxygenase AOP1</fullName>
    </submittedName>
</protein>
<dbReference type="AlphaFoldDB" id="A0A834SI94"/>
<evidence type="ECO:0000256" key="1">
    <source>
        <dbReference type="ARBA" id="ARBA00008056"/>
    </source>
</evidence>
<dbReference type="InterPro" id="IPR026992">
    <property type="entry name" value="DIOX_N"/>
</dbReference>
<dbReference type="InterPro" id="IPR005123">
    <property type="entry name" value="Oxoglu/Fe-dep_dioxygenase_dom"/>
</dbReference>